<keyword evidence="1" id="KW-0472">Membrane</keyword>
<accession>A0ABM9BWV8</accession>
<proteinExistence type="predicted"/>
<organism evidence="2 3">
    <name type="scientific">Paenibacillus allorhizoplanae</name>
    <dbReference type="NCBI Taxonomy" id="2905648"/>
    <lineage>
        <taxon>Bacteria</taxon>
        <taxon>Bacillati</taxon>
        <taxon>Bacillota</taxon>
        <taxon>Bacilli</taxon>
        <taxon>Bacillales</taxon>
        <taxon>Paenibacillaceae</taxon>
        <taxon>Paenibacillus</taxon>
    </lineage>
</organism>
<dbReference type="EMBL" id="CAKMMW010000002">
    <property type="protein sequence ID" value="CAH1196661.1"/>
    <property type="molecule type" value="Genomic_DNA"/>
</dbReference>
<evidence type="ECO:0000256" key="1">
    <source>
        <dbReference type="SAM" id="Phobius"/>
    </source>
</evidence>
<dbReference type="Proteomes" id="UP000838821">
    <property type="component" value="Unassembled WGS sequence"/>
</dbReference>
<comment type="caution">
    <text evidence="2">The sequence shown here is derived from an EMBL/GenBank/DDBJ whole genome shotgun (WGS) entry which is preliminary data.</text>
</comment>
<protein>
    <recommendedName>
        <fullName evidence="4">Holin-like toxin</fullName>
    </recommendedName>
</protein>
<evidence type="ECO:0000313" key="2">
    <source>
        <dbReference type="EMBL" id="CAH1196661.1"/>
    </source>
</evidence>
<name>A0ABM9BWV8_9BACL</name>
<keyword evidence="1" id="KW-1133">Transmembrane helix</keyword>
<reference evidence="2" key="1">
    <citation type="submission" date="2022-01" db="EMBL/GenBank/DDBJ databases">
        <authorList>
            <person name="Criscuolo A."/>
        </authorList>
    </citation>
    <scope>NUCLEOTIDE SEQUENCE</scope>
    <source>
        <strain evidence="2">CIP111891</strain>
    </source>
</reference>
<gene>
    <name evidence="2" type="ORF">PAECIP111891_00922</name>
</gene>
<evidence type="ECO:0008006" key="4">
    <source>
        <dbReference type="Google" id="ProtNLM"/>
    </source>
</evidence>
<sequence length="33" mass="3882">MEITLGEVLLSIFISSIFFIMIKEIRKSYKDSE</sequence>
<keyword evidence="3" id="KW-1185">Reference proteome</keyword>
<evidence type="ECO:0000313" key="3">
    <source>
        <dbReference type="Proteomes" id="UP000838821"/>
    </source>
</evidence>
<keyword evidence="1" id="KW-0812">Transmembrane</keyword>
<feature type="transmembrane region" description="Helical" evidence="1">
    <location>
        <begin position="6"/>
        <end position="22"/>
    </location>
</feature>